<accession>A0A849A5Y0</accession>
<dbReference type="RefSeq" id="WP_171198139.1">
    <property type="nucleotide sequence ID" value="NZ_JABEND010000001.1"/>
</dbReference>
<evidence type="ECO:0000256" key="1">
    <source>
        <dbReference type="SAM" id="MobiDB-lite"/>
    </source>
</evidence>
<organism evidence="2 3">
    <name type="scientific">Nakamurella aerolata</name>
    <dbReference type="NCBI Taxonomy" id="1656892"/>
    <lineage>
        <taxon>Bacteria</taxon>
        <taxon>Bacillati</taxon>
        <taxon>Actinomycetota</taxon>
        <taxon>Actinomycetes</taxon>
        <taxon>Nakamurellales</taxon>
        <taxon>Nakamurellaceae</taxon>
        <taxon>Nakamurella</taxon>
    </lineage>
</organism>
<reference evidence="2 3" key="1">
    <citation type="submission" date="2020-05" db="EMBL/GenBank/DDBJ databases">
        <title>Nakamurella sp. DB0629 isolated from air conditioner.</title>
        <authorList>
            <person name="Kim D.H."/>
            <person name="Kim D.-U."/>
        </authorList>
    </citation>
    <scope>NUCLEOTIDE SEQUENCE [LARGE SCALE GENOMIC DNA]</scope>
    <source>
        <strain evidence="2 3">DB0629</strain>
    </source>
</reference>
<name>A0A849A5Y0_9ACTN</name>
<proteinExistence type="predicted"/>
<dbReference type="Proteomes" id="UP000562984">
    <property type="component" value="Unassembled WGS sequence"/>
</dbReference>
<keyword evidence="3" id="KW-1185">Reference proteome</keyword>
<dbReference type="AlphaFoldDB" id="A0A849A5Y0"/>
<gene>
    <name evidence="2" type="ORF">HKD39_02040</name>
</gene>
<dbReference type="EMBL" id="JABEND010000001">
    <property type="protein sequence ID" value="NNG34518.1"/>
    <property type="molecule type" value="Genomic_DNA"/>
</dbReference>
<feature type="region of interest" description="Disordered" evidence="1">
    <location>
        <begin position="50"/>
        <end position="137"/>
    </location>
</feature>
<feature type="compositionally biased region" description="Low complexity" evidence="1">
    <location>
        <begin position="88"/>
        <end position="135"/>
    </location>
</feature>
<protein>
    <submittedName>
        <fullName evidence="2">Uncharacterized protein</fullName>
    </submittedName>
</protein>
<feature type="compositionally biased region" description="Gly residues" evidence="1">
    <location>
        <begin position="73"/>
        <end position="87"/>
    </location>
</feature>
<sequence length="288" mass="27984">MRTAASVRVLAPAVVVGLVLTGCSNSNGSRTTMTVTQTFTSGAAANQSGGVTVGGAGQSGPGASGQPQQSGSGAAGSGQSAGSGQPAGSGQASGSAKPSGSAAASSAPVSSAASSKAPTSSAKPSSSAPSATAGPVKKVNPLTVDCAAILNQNDIKKATGVTIPSSVAAVRFGAEGNSTGSNRCLYGGGEGKQKFSVRITKYKNEKAAADQVKVNVATEKTAGAQTSTSTVQGRQAQVMLRDGGLINVQYGDWVLAIASQKGVVKGDQAKALTALADVALSRVLKNAS</sequence>
<feature type="compositionally biased region" description="Gly residues" evidence="1">
    <location>
        <begin position="51"/>
        <end position="63"/>
    </location>
</feature>
<dbReference type="PROSITE" id="PS51257">
    <property type="entry name" value="PROKAR_LIPOPROTEIN"/>
    <property type="match status" value="1"/>
</dbReference>
<comment type="caution">
    <text evidence="2">The sequence shown here is derived from an EMBL/GenBank/DDBJ whole genome shotgun (WGS) entry which is preliminary data.</text>
</comment>
<evidence type="ECO:0000313" key="2">
    <source>
        <dbReference type="EMBL" id="NNG34518.1"/>
    </source>
</evidence>
<evidence type="ECO:0000313" key="3">
    <source>
        <dbReference type="Proteomes" id="UP000562984"/>
    </source>
</evidence>